<sequence length="125" mass="14451">MATQGLQIGIVLAERWGRDQAMALMSVPAYMVKIFTPMQVQEIKRIAMGLEYNEMGQRFADFDVFFNDKKVGAYTELETHPGLSRNEIGMLYRNEILKNMDSDTRNELLKLEKKLKEKSDLKSKN</sequence>
<evidence type="ECO:0000313" key="1">
    <source>
        <dbReference type="EMBL" id="MPN61693.1"/>
    </source>
</evidence>
<name>A0A645JQ78_9ZZZZ</name>
<accession>A0A645JQ78</accession>
<protein>
    <submittedName>
        <fullName evidence="1">Uncharacterized protein</fullName>
    </submittedName>
</protein>
<dbReference type="EMBL" id="VSSQ01138659">
    <property type="protein sequence ID" value="MPN61693.1"/>
    <property type="molecule type" value="Genomic_DNA"/>
</dbReference>
<organism evidence="1">
    <name type="scientific">bioreactor metagenome</name>
    <dbReference type="NCBI Taxonomy" id="1076179"/>
    <lineage>
        <taxon>unclassified sequences</taxon>
        <taxon>metagenomes</taxon>
        <taxon>ecological metagenomes</taxon>
    </lineage>
</organism>
<gene>
    <name evidence="1" type="ORF">SDC9_209435</name>
</gene>
<dbReference type="AlphaFoldDB" id="A0A645JQ78"/>
<comment type="caution">
    <text evidence="1">The sequence shown here is derived from an EMBL/GenBank/DDBJ whole genome shotgun (WGS) entry which is preliminary data.</text>
</comment>
<reference evidence="1" key="1">
    <citation type="submission" date="2019-08" db="EMBL/GenBank/DDBJ databases">
        <authorList>
            <person name="Kucharzyk K."/>
            <person name="Murdoch R.W."/>
            <person name="Higgins S."/>
            <person name="Loffler F."/>
        </authorList>
    </citation>
    <scope>NUCLEOTIDE SEQUENCE</scope>
</reference>
<proteinExistence type="predicted"/>